<evidence type="ECO:0000313" key="2">
    <source>
        <dbReference type="EMBL" id="HEM67220.1"/>
    </source>
</evidence>
<dbReference type="GO" id="GO:0016740">
    <property type="term" value="F:transferase activity"/>
    <property type="evidence" value="ECO:0007669"/>
    <property type="project" value="UniProtKB-KW"/>
</dbReference>
<accession>A0A7J2U300</accession>
<keyword evidence="2" id="KW-0808">Transferase</keyword>
<feature type="domain" description="Glycosyltransferase 2-like" evidence="1">
    <location>
        <begin position="11"/>
        <end position="148"/>
    </location>
</feature>
<dbReference type="InterPro" id="IPR029044">
    <property type="entry name" value="Nucleotide-diphossugar_trans"/>
</dbReference>
<dbReference type="SUPFAM" id="SSF53448">
    <property type="entry name" value="Nucleotide-diphospho-sugar transferases"/>
    <property type="match status" value="1"/>
</dbReference>
<protein>
    <submittedName>
        <fullName evidence="2">Glycosyltransferase</fullName>
    </submittedName>
</protein>
<name>A0A7J2U300_9CREN</name>
<dbReference type="PANTHER" id="PTHR22916">
    <property type="entry name" value="GLYCOSYLTRANSFERASE"/>
    <property type="match status" value="1"/>
</dbReference>
<reference evidence="2" key="1">
    <citation type="journal article" date="2020" name="mSystems">
        <title>Genome- and Community-Level Interaction Insights into Carbon Utilization and Element Cycling Functions of Hydrothermarchaeota in Hydrothermal Sediment.</title>
        <authorList>
            <person name="Zhou Z."/>
            <person name="Liu Y."/>
            <person name="Xu W."/>
            <person name="Pan J."/>
            <person name="Luo Z.H."/>
            <person name="Li M."/>
        </authorList>
    </citation>
    <scope>NUCLEOTIDE SEQUENCE [LARGE SCALE GENOMIC DNA]</scope>
    <source>
        <strain evidence="2">SpSt-125</strain>
    </source>
</reference>
<evidence type="ECO:0000259" key="1">
    <source>
        <dbReference type="Pfam" id="PF00535"/>
    </source>
</evidence>
<dbReference type="AlphaFoldDB" id="A0A7J2U300"/>
<comment type="caution">
    <text evidence="2">The sequence shown here is derived from an EMBL/GenBank/DDBJ whole genome shotgun (WGS) entry which is preliminary data.</text>
</comment>
<dbReference type="InterPro" id="IPR001173">
    <property type="entry name" value="Glyco_trans_2-like"/>
</dbReference>
<gene>
    <name evidence="2" type="ORF">ENO26_06610</name>
</gene>
<dbReference type="EMBL" id="DSEU01000042">
    <property type="protein sequence ID" value="HEM67220.1"/>
    <property type="molecule type" value="Genomic_DNA"/>
</dbReference>
<dbReference type="Gene3D" id="3.90.550.10">
    <property type="entry name" value="Spore Coat Polysaccharide Biosynthesis Protein SpsA, Chain A"/>
    <property type="match status" value="1"/>
</dbReference>
<dbReference type="Pfam" id="PF00535">
    <property type="entry name" value="Glycos_transf_2"/>
    <property type="match status" value="1"/>
</dbReference>
<organism evidence="2">
    <name type="scientific">Ignisphaera aggregans</name>
    <dbReference type="NCBI Taxonomy" id="334771"/>
    <lineage>
        <taxon>Archaea</taxon>
        <taxon>Thermoproteota</taxon>
        <taxon>Thermoprotei</taxon>
        <taxon>Desulfurococcales</taxon>
        <taxon>Desulfurococcaceae</taxon>
        <taxon>Ignisphaera</taxon>
    </lineage>
</organism>
<dbReference type="CDD" id="cd00761">
    <property type="entry name" value="Glyco_tranf_GTA_type"/>
    <property type="match status" value="1"/>
</dbReference>
<proteinExistence type="predicted"/>
<sequence>MILLVRSLRVSVAIVTYRRAWALPYSLTSLVNQTRRPDEVVVVLKPSGDGGEEVISRFSSSLPIKLVIQREGFVVQAYQMAIDNASGDIILFLDDDAVVEEKWIEKYIELFKELPNVAGIGGTIYKAYLNNDVLLKTQEYFISAKSSTKPLRNIFYRKPLPELSDYVHWLSIAGFRGFKQIPEEGVFKSIGLCGANMGLKREAIADCPIAELYRRSRKGYLFEQVLAYCARRKGFDIYEVRGSRAPIVWHIMHEQSLTRGKGFWREFWIHYDRVASYWRLKRLGANVSFTAYFIACIVALRRKTLPQLLATIYAWIVRI</sequence>